<dbReference type="GeneID" id="98117374"/>
<dbReference type="RefSeq" id="XP_070860236.1">
    <property type="nucleotide sequence ID" value="XM_071002129.1"/>
</dbReference>
<reference evidence="9 10" key="1">
    <citation type="submission" date="2020-05" db="EMBL/GenBank/DDBJ databases">
        <title>Ceratocystis lukuohia genome.</title>
        <authorList>
            <person name="Harrington T.C."/>
            <person name="Kim K."/>
            <person name="Mayers C.G."/>
        </authorList>
    </citation>
    <scope>NUCLEOTIDE SEQUENCE [LARGE SCALE GENOMIC DNA]</scope>
    <source>
        <strain evidence="9 10">C4212</strain>
    </source>
</reference>
<dbReference type="PANTHER" id="PTHR10642:SF26">
    <property type="entry name" value="RIBONUCLEASE H1"/>
    <property type="match status" value="1"/>
</dbReference>
<evidence type="ECO:0000256" key="2">
    <source>
        <dbReference type="ARBA" id="ARBA00005300"/>
    </source>
</evidence>
<keyword evidence="9" id="KW-0548">Nucleotidyltransferase</keyword>
<evidence type="ECO:0000313" key="10">
    <source>
        <dbReference type="Proteomes" id="UP001610728"/>
    </source>
</evidence>
<keyword evidence="7" id="KW-0378">Hydrolase</keyword>
<evidence type="ECO:0000313" key="9">
    <source>
        <dbReference type="EMBL" id="KAL2889056.1"/>
    </source>
</evidence>
<dbReference type="Gene3D" id="3.30.420.10">
    <property type="entry name" value="Ribonuclease H-like superfamily/Ribonuclease H"/>
    <property type="match status" value="1"/>
</dbReference>
<evidence type="ECO:0000256" key="5">
    <source>
        <dbReference type="ARBA" id="ARBA00022723"/>
    </source>
</evidence>
<gene>
    <name evidence="9" type="ORF">HOO65_030557</name>
</gene>
<dbReference type="EMBL" id="JABSNW010000003">
    <property type="protein sequence ID" value="KAL2889056.1"/>
    <property type="molecule type" value="Genomic_DNA"/>
</dbReference>
<proteinExistence type="inferred from homology"/>
<evidence type="ECO:0000259" key="8">
    <source>
        <dbReference type="PROSITE" id="PS50879"/>
    </source>
</evidence>
<name>A0ABR4MLD9_9PEZI</name>
<dbReference type="Proteomes" id="UP001610728">
    <property type="component" value="Unassembled WGS sequence"/>
</dbReference>
<dbReference type="InterPro" id="IPR012337">
    <property type="entry name" value="RNaseH-like_sf"/>
</dbReference>
<dbReference type="InterPro" id="IPR036397">
    <property type="entry name" value="RNaseH_sf"/>
</dbReference>
<comment type="catalytic activity">
    <reaction evidence="1">
        <text>Endonucleolytic cleavage to 5'-phosphomonoester.</text>
        <dbReference type="EC" id="3.1.26.4"/>
    </reaction>
</comment>
<dbReference type="SUPFAM" id="SSF53098">
    <property type="entry name" value="Ribonuclease H-like"/>
    <property type="match status" value="1"/>
</dbReference>
<keyword evidence="6" id="KW-0255">Endonuclease</keyword>
<dbReference type="CDD" id="cd09276">
    <property type="entry name" value="Rnase_HI_RT_non_LTR"/>
    <property type="match status" value="1"/>
</dbReference>
<keyword evidence="4" id="KW-0540">Nuclease</keyword>
<sequence>MATMTYAAATWWKPEQRGNKGKAKKLEKPLRRALLVALAAYRTTPTALIHMAANCPPAEIALDASVKREAVRWYSLDTAHPLYGPLFVNPPPTSVPPDGAKTEGLQKEEAAESHLAWKARCPLTDIWMYTDGSKLENGWTGAGWWAECEGNSITEGGWSCGRWTEVADAEIRAIKHGLECLKQGHLTHSRTIWICTDNQAATTRMNSMQRKVGTSQVDVDTARQTAQNLRALHPSLEVHCIWVPGHRGIEGNERADALARNAAVEVFEYSMSLARAKRWLREDLHQAHKAWFKDQKTVVHHATRKLMEFPHPNRLGVPEGTRKHQGKILAAMSGHGDFAAYHRRMNHPAIRNHCHRCGNDKVETHEWTCRKNSKPWSHAFVQKLLLSSKGRTSLIGAIAKRSSST</sequence>
<keyword evidence="10" id="KW-1185">Reference proteome</keyword>
<dbReference type="Pfam" id="PF00075">
    <property type="entry name" value="RNase_H"/>
    <property type="match status" value="1"/>
</dbReference>
<dbReference type="InterPro" id="IPR050092">
    <property type="entry name" value="RNase_H"/>
</dbReference>
<dbReference type="EC" id="3.1.26.4" evidence="3"/>
<dbReference type="InterPro" id="IPR002156">
    <property type="entry name" value="RNaseH_domain"/>
</dbReference>
<comment type="similarity">
    <text evidence="2">Belongs to the RNase H family.</text>
</comment>
<comment type="caution">
    <text evidence="9">The sequence shown here is derived from an EMBL/GenBank/DDBJ whole genome shotgun (WGS) entry which is preliminary data.</text>
</comment>
<keyword evidence="5" id="KW-0479">Metal-binding</keyword>
<keyword evidence="9" id="KW-0808">Transferase</keyword>
<dbReference type="PANTHER" id="PTHR10642">
    <property type="entry name" value="RIBONUCLEASE H1"/>
    <property type="match status" value="1"/>
</dbReference>
<feature type="domain" description="RNase H type-1" evidence="8">
    <location>
        <begin position="122"/>
        <end position="264"/>
    </location>
</feature>
<dbReference type="GO" id="GO:0003964">
    <property type="term" value="F:RNA-directed DNA polymerase activity"/>
    <property type="evidence" value="ECO:0007669"/>
    <property type="project" value="UniProtKB-KW"/>
</dbReference>
<keyword evidence="9" id="KW-0695">RNA-directed DNA polymerase</keyword>
<evidence type="ECO:0000256" key="7">
    <source>
        <dbReference type="ARBA" id="ARBA00022801"/>
    </source>
</evidence>
<evidence type="ECO:0000256" key="4">
    <source>
        <dbReference type="ARBA" id="ARBA00022722"/>
    </source>
</evidence>
<dbReference type="PROSITE" id="PS50879">
    <property type="entry name" value="RNASE_H_1"/>
    <property type="match status" value="1"/>
</dbReference>
<evidence type="ECO:0000256" key="3">
    <source>
        <dbReference type="ARBA" id="ARBA00012180"/>
    </source>
</evidence>
<organism evidence="9 10">
    <name type="scientific">Ceratocystis lukuohia</name>
    <dbReference type="NCBI Taxonomy" id="2019550"/>
    <lineage>
        <taxon>Eukaryota</taxon>
        <taxon>Fungi</taxon>
        <taxon>Dikarya</taxon>
        <taxon>Ascomycota</taxon>
        <taxon>Pezizomycotina</taxon>
        <taxon>Sordariomycetes</taxon>
        <taxon>Hypocreomycetidae</taxon>
        <taxon>Microascales</taxon>
        <taxon>Ceratocystidaceae</taxon>
        <taxon>Ceratocystis</taxon>
    </lineage>
</organism>
<accession>A0ABR4MLD9</accession>
<evidence type="ECO:0000256" key="6">
    <source>
        <dbReference type="ARBA" id="ARBA00022759"/>
    </source>
</evidence>
<evidence type="ECO:0000256" key="1">
    <source>
        <dbReference type="ARBA" id="ARBA00000077"/>
    </source>
</evidence>
<protein>
    <recommendedName>
        <fullName evidence="3">ribonuclease H</fullName>
        <ecNumber evidence="3">3.1.26.4</ecNumber>
    </recommendedName>
</protein>